<feature type="signal peptide" evidence="1">
    <location>
        <begin position="1"/>
        <end position="22"/>
    </location>
</feature>
<evidence type="ECO:0000256" key="1">
    <source>
        <dbReference type="SAM" id="SignalP"/>
    </source>
</evidence>
<proteinExistence type="predicted"/>
<feature type="chain" id="PRO_5030639442" evidence="1">
    <location>
        <begin position="23"/>
        <end position="166"/>
    </location>
</feature>
<dbReference type="Pfam" id="PF23140">
    <property type="entry name" value="Gp80"/>
    <property type="match status" value="1"/>
</dbReference>
<evidence type="ECO:0000313" key="3">
    <source>
        <dbReference type="Proteomes" id="UP000019184"/>
    </source>
</evidence>
<evidence type="ECO:0000313" key="2">
    <source>
        <dbReference type="EMBL" id="CDH46960.1"/>
    </source>
</evidence>
<keyword evidence="1" id="KW-0732">Signal</keyword>
<dbReference type="AlphaFoldDB" id="A0A7U7GEL7"/>
<accession>A0A7U7GEL7</accession>
<dbReference type="EMBL" id="CBTK010000286">
    <property type="protein sequence ID" value="CDH46960.1"/>
    <property type="molecule type" value="Genomic_DNA"/>
</dbReference>
<dbReference type="Proteomes" id="UP000019184">
    <property type="component" value="Unassembled WGS sequence"/>
</dbReference>
<keyword evidence="3" id="KW-1185">Reference proteome</keyword>
<reference evidence="2 3" key="1">
    <citation type="journal article" date="2014" name="ISME J.">
        <title>Candidatus Competibacter-lineage genomes retrieved from metagenomes reveal functional metabolic diversity.</title>
        <authorList>
            <person name="McIlroy S.J."/>
            <person name="Albertsen M."/>
            <person name="Andresen E.K."/>
            <person name="Saunders A.M."/>
            <person name="Kristiansen R."/>
            <person name="Stokholm-Bjerregaard M."/>
            <person name="Nielsen K.L."/>
            <person name="Nielsen P.H."/>
        </authorList>
    </citation>
    <scope>NUCLEOTIDE SEQUENCE [LARGE SCALE GENOMIC DNA]</scope>
    <source>
        <strain evidence="2 3">Run_B_J11</strain>
    </source>
</reference>
<name>A0A7U7GEL7_9GAMM</name>
<dbReference type="InterPro" id="IPR056908">
    <property type="entry name" value="Gp80-like"/>
</dbReference>
<protein>
    <submittedName>
        <fullName evidence="2">Uncharacterized protein</fullName>
    </submittedName>
</protein>
<dbReference type="OrthoDB" id="4219741at2"/>
<organism evidence="2 3">
    <name type="scientific">Candidatus Contendobacter odensis Run_B_J11</name>
    <dbReference type="NCBI Taxonomy" id="1400861"/>
    <lineage>
        <taxon>Bacteria</taxon>
        <taxon>Pseudomonadati</taxon>
        <taxon>Pseudomonadota</taxon>
        <taxon>Gammaproteobacteria</taxon>
        <taxon>Candidatus Competibacteraceae</taxon>
        <taxon>Candidatus Contendibacter</taxon>
    </lineage>
</organism>
<comment type="caution">
    <text evidence="2">The sequence shown here is derived from an EMBL/GenBank/DDBJ whole genome shotgun (WGS) entry which is preliminary data.</text>
</comment>
<gene>
    <name evidence="2" type="ORF">BN874_690010</name>
</gene>
<sequence length="166" mass="16958">MTFFKRLSMALVLLVASVAAYPAAMTDTLENSVIDWLLRGQAFTPPATVWVALFTTCPTDSTAGTEVTGGSYARVSIASSLANWAGTQSSGSTVASSGTGGTTSNNATVPFPPATADWGTVNCFGLMSASSGGTLYIYTALTTPRTITNGSTASFAAAALTFQIDN</sequence>